<feature type="transmembrane region" description="Helical" evidence="1">
    <location>
        <begin position="102"/>
        <end position="123"/>
    </location>
</feature>
<feature type="transmembrane region" description="Helical" evidence="1">
    <location>
        <begin position="199"/>
        <end position="220"/>
    </location>
</feature>
<dbReference type="Proteomes" id="UP000060487">
    <property type="component" value="Unassembled WGS sequence"/>
</dbReference>
<proteinExistence type="predicted"/>
<feature type="transmembrane region" description="Helical" evidence="1">
    <location>
        <begin position="57"/>
        <end position="81"/>
    </location>
</feature>
<evidence type="ECO:0000256" key="1">
    <source>
        <dbReference type="SAM" id="Phobius"/>
    </source>
</evidence>
<feature type="transmembrane region" description="Helical" evidence="1">
    <location>
        <begin position="169"/>
        <end position="193"/>
    </location>
</feature>
<comment type="caution">
    <text evidence="2">The sequence shown here is derived from an EMBL/GenBank/DDBJ whole genome shotgun (WGS) entry which is preliminary data.</text>
</comment>
<feature type="transmembrane region" description="Helical" evidence="1">
    <location>
        <begin position="400"/>
        <end position="418"/>
    </location>
</feature>
<reference evidence="2 3" key="1">
    <citation type="submission" date="2015-11" db="EMBL/GenBank/DDBJ databases">
        <authorList>
            <person name="Lin W."/>
        </authorList>
    </citation>
    <scope>NUCLEOTIDE SEQUENCE [LARGE SCALE GENOMIC DNA]</scope>
    <source>
        <strain evidence="2 3">HCH-1</strain>
    </source>
</reference>
<protein>
    <submittedName>
        <fullName evidence="2">Uncharacterized protein</fullName>
    </submittedName>
</protein>
<keyword evidence="1" id="KW-0472">Membrane</keyword>
<organism evidence="2 3">
    <name type="scientific">Candidatus Magnetominusculus xianensis</name>
    <dbReference type="NCBI Taxonomy" id="1748249"/>
    <lineage>
        <taxon>Bacteria</taxon>
        <taxon>Pseudomonadati</taxon>
        <taxon>Nitrospirota</taxon>
        <taxon>Nitrospiria</taxon>
        <taxon>Nitrospirales</taxon>
        <taxon>Nitrospiraceae</taxon>
        <taxon>Candidatus Magnetominusculus</taxon>
    </lineage>
</organism>
<feature type="transmembrane region" description="Helical" evidence="1">
    <location>
        <begin position="247"/>
        <end position="269"/>
    </location>
</feature>
<keyword evidence="3" id="KW-1185">Reference proteome</keyword>
<feature type="transmembrane region" description="Helical" evidence="1">
    <location>
        <begin position="430"/>
        <end position="446"/>
    </location>
</feature>
<feature type="transmembrane region" description="Helical" evidence="1">
    <location>
        <begin position="275"/>
        <end position="305"/>
    </location>
</feature>
<evidence type="ECO:0000313" key="3">
    <source>
        <dbReference type="Proteomes" id="UP000060487"/>
    </source>
</evidence>
<evidence type="ECO:0000313" key="2">
    <source>
        <dbReference type="EMBL" id="KWT90134.1"/>
    </source>
</evidence>
<name>A0ABR5SGN4_9BACT</name>
<feature type="transmembrane region" description="Helical" evidence="1">
    <location>
        <begin position="7"/>
        <end position="26"/>
    </location>
</feature>
<accession>A0ABR5SGN4</accession>
<gene>
    <name evidence="2" type="ORF">ASN18_1140</name>
</gene>
<keyword evidence="1" id="KW-1133">Transmembrane helix</keyword>
<keyword evidence="1" id="KW-0812">Transmembrane</keyword>
<dbReference type="EMBL" id="LNQR01000036">
    <property type="protein sequence ID" value="KWT90134.1"/>
    <property type="molecule type" value="Genomic_DNA"/>
</dbReference>
<feature type="transmembrane region" description="Helical" evidence="1">
    <location>
        <begin position="467"/>
        <end position="486"/>
    </location>
</feature>
<sequence length="644" mass="74949">MTLIKSIIYFIISYIVFSAIYLYSHYVNFKRLFNTSDFTIFIKKYATEYYCENKNCITIFGFYELYSIPIIVLILVLLIYITRKYFISQIFHEKCSYYINKYAFAVMILFVISFLFYMNIYLFTNPYTFSISGGGDSACFNQMLYNLTHGFKPENAIYSSMRYLIGTPYYYASIFSIGQYWLPILLLTPLYYLHPYPPMNIYSIALVVFPLGSIGMYIAIRMLKASKALSVMGAAGYLLLPQLEHSVFYHGIFENIAYGILPYVFASLFARKWGWFYFTVLMFSLISLPYSIMAMMIGIVTAIFYRAKINGTIAFMIGFVVTLCDKIVWKQSLCGMTLSTVANVNIINDFVIKQIQGWVNNGQAVDTLLWRQFDQLEYVSIMFLTVAFLPIYGLRRQGRWNYYIIGLVLLALINAFVNSFRLSGWDVHRTAAWVVPIYLSAFVACINTETDKDNTIAVSSRINISKIFLFACIISMTLLTTLRYPWLGLNNYFKRDNLTKVANYPTNIRQVLKPLEMTKEKHLILSDIKRMVPDNASVAYFDDIFLANYIANRQHAWQMDYRYPDSVEYYIFTVPDFNTRLAIIHDIEFKEKISMILSDKMKDVTLLYKDNALQIYKNNKPTRIPRLEDTLGWSAVIPFKSCNK</sequence>
<feature type="transmembrane region" description="Helical" evidence="1">
    <location>
        <begin position="312"/>
        <end position="329"/>
    </location>
</feature>